<dbReference type="InterPro" id="IPR036661">
    <property type="entry name" value="Luciferase-like_sf"/>
</dbReference>
<dbReference type="PANTHER" id="PTHR30137:SF6">
    <property type="entry name" value="LUCIFERASE-LIKE MONOOXYGENASE"/>
    <property type="match status" value="1"/>
</dbReference>
<name>A0ABY2JHU2_9MICO</name>
<dbReference type="EMBL" id="SOGQ01000003">
    <property type="protein sequence ID" value="TFD06221.1"/>
    <property type="molecule type" value="Genomic_DNA"/>
</dbReference>
<dbReference type="Proteomes" id="UP000297853">
    <property type="component" value="Unassembled WGS sequence"/>
</dbReference>
<evidence type="ECO:0000313" key="4">
    <source>
        <dbReference type="Proteomes" id="UP000297853"/>
    </source>
</evidence>
<evidence type="ECO:0000256" key="1">
    <source>
        <dbReference type="ARBA" id="ARBA00007789"/>
    </source>
</evidence>
<dbReference type="Pfam" id="PF00296">
    <property type="entry name" value="Bac_luciferase"/>
    <property type="match status" value="1"/>
</dbReference>
<feature type="domain" description="Luciferase-like" evidence="2">
    <location>
        <begin position="17"/>
        <end position="324"/>
    </location>
</feature>
<evidence type="ECO:0000259" key="2">
    <source>
        <dbReference type="Pfam" id="PF00296"/>
    </source>
</evidence>
<organism evidence="3 4">
    <name type="scientific">Cryobacterium sinapicolor</name>
    <dbReference type="NCBI Taxonomy" id="1259236"/>
    <lineage>
        <taxon>Bacteria</taxon>
        <taxon>Bacillati</taxon>
        <taxon>Actinomycetota</taxon>
        <taxon>Actinomycetes</taxon>
        <taxon>Micrococcales</taxon>
        <taxon>Microbacteriaceae</taxon>
        <taxon>Cryobacterium</taxon>
    </lineage>
</organism>
<comment type="caution">
    <text evidence="3">The sequence shown here is derived from an EMBL/GenBank/DDBJ whole genome shotgun (WGS) entry which is preliminary data.</text>
</comment>
<dbReference type="SUPFAM" id="SSF51679">
    <property type="entry name" value="Bacterial luciferase-like"/>
    <property type="match status" value="1"/>
</dbReference>
<gene>
    <name evidence="3" type="ORF">E3T28_00145</name>
</gene>
<dbReference type="NCBIfam" id="TIGR03558">
    <property type="entry name" value="oxido_grp_1"/>
    <property type="match status" value="1"/>
</dbReference>
<sequence>MRLGRPSGAAAFALSVLSAGGTGVGITAEERLEGTISLARTADQRGFHRFWMSEHHGMGATSVSSPPLMIARLIAETMRIRLGAGGVMLPNHSPLLIAEQFGMLEALAPGRIDLGLGRAPGTDGATAAALRRGADANDGFPQQILELLGFLADDFPSGHPYRQVHAVPGPWQAKENRVTAPSRTPQMWVLGSSPYSAQLAGQLGRPYAFALQFGDADVDTAIRVYRKSFQPSDVLAEPHTLISVPVAISNDPIEAKRQSATSAMAMLRMFKGEGYLLLPPDEVEAYQATVQERHILDAYTDRSLHGTPDTVAARIEALQERTGADEVMLVVGGHSASLDQEGISLIANHYAMPHLETSLAAAAQ</sequence>
<accession>A0ABY2JHU2</accession>
<dbReference type="InterPro" id="IPR050766">
    <property type="entry name" value="Bact_Lucif_Oxidored"/>
</dbReference>
<comment type="similarity">
    <text evidence="1">To bacterial alkanal monooxygenase alpha and beta chains.</text>
</comment>
<keyword evidence="4" id="KW-1185">Reference proteome</keyword>
<evidence type="ECO:0000313" key="3">
    <source>
        <dbReference type="EMBL" id="TFD06221.1"/>
    </source>
</evidence>
<dbReference type="CDD" id="cd00347">
    <property type="entry name" value="Flavin_utilizing_monoxygenases"/>
    <property type="match status" value="1"/>
</dbReference>
<dbReference type="PANTHER" id="PTHR30137">
    <property type="entry name" value="LUCIFERASE-LIKE MONOOXYGENASE"/>
    <property type="match status" value="1"/>
</dbReference>
<protein>
    <submittedName>
        <fullName evidence="3">LLM class flavin-dependent oxidoreductase</fullName>
    </submittedName>
</protein>
<dbReference type="InterPro" id="IPR011251">
    <property type="entry name" value="Luciferase-like_dom"/>
</dbReference>
<proteinExistence type="predicted"/>
<dbReference type="RefSeq" id="WP_134426741.1">
    <property type="nucleotide sequence ID" value="NZ_SOGQ01000003.1"/>
</dbReference>
<dbReference type="Gene3D" id="3.20.20.30">
    <property type="entry name" value="Luciferase-like domain"/>
    <property type="match status" value="1"/>
</dbReference>
<reference evidence="3 4" key="1">
    <citation type="submission" date="2019-03" db="EMBL/GenBank/DDBJ databases">
        <title>Genomics of glacier-inhabiting Cryobacterium strains.</title>
        <authorList>
            <person name="Liu Q."/>
            <person name="Xin Y.-H."/>
        </authorList>
    </citation>
    <scope>NUCLEOTIDE SEQUENCE [LARGE SCALE GENOMIC DNA]</scope>
    <source>
        <strain evidence="3 4">TMT1-23-1</strain>
    </source>
</reference>
<dbReference type="InterPro" id="IPR019949">
    <property type="entry name" value="CmoO-like"/>
</dbReference>